<feature type="domain" description="Teneurin N-terminal" evidence="5">
    <location>
        <begin position="88"/>
        <end position="307"/>
    </location>
</feature>
<feature type="compositionally biased region" description="Polar residues" evidence="4">
    <location>
        <begin position="122"/>
        <end position="131"/>
    </location>
</feature>
<name>A0ABQ9DJ52_9PASS</name>
<accession>A0ABQ9DJ52</accession>
<dbReference type="EMBL" id="WHWB01032941">
    <property type="protein sequence ID" value="KAJ7422848.1"/>
    <property type="molecule type" value="Genomic_DNA"/>
</dbReference>
<dbReference type="Pfam" id="PF06484">
    <property type="entry name" value="Ten_N"/>
    <property type="match status" value="1"/>
</dbReference>
<keyword evidence="3" id="KW-1015">Disulfide bond</keyword>
<protein>
    <recommendedName>
        <fullName evidence="5">Teneurin N-terminal domain-containing protein</fullName>
    </recommendedName>
</protein>
<gene>
    <name evidence="6" type="ORF">WISP_36401</name>
</gene>
<feature type="region of interest" description="Disordered" evidence="4">
    <location>
        <begin position="92"/>
        <end position="133"/>
    </location>
</feature>
<evidence type="ECO:0000256" key="1">
    <source>
        <dbReference type="ARBA" id="ARBA00022536"/>
    </source>
</evidence>
<evidence type="ECO:0000259" key="5">
    <source>
        <dbReference type="PROSITE" id="PS51361"/>
    </source>
</evidence>
<dbReference type="PANTHER" id="PTHR11219:SF9">
    <property type="entry name" value="TENEURIN-4"/>
    <property type="match status" value="1"/>
</dbReference>
<dbReference type="InterPro" id="IPR009471">
    <property type="entry name" value="Ten_N"/>
</dbReference>
<keyword evidence="1" id="KW-0245">EGF-like domain</keyword>
<keyword evidence="7" id="KW-1185">Reference proteome</keyword>
<dbReference type="PROSITE" id="PS51361">
    <property type="entry name" value="TENEURIN_N"/>
    <property type="match status" value="1"/>
</dbReference>
<reference evidence="6" key="1">
    <citation type="submission" date="2019-10" db="EMBL/GenBank/DDBJ databases">
        <authorList>
            <person name="Soares A.E.R."/>
            <person name="Aleixo A."/>
            <person name="Schneider P."/>
            <person name="Miyaki C.Y."/>
            <person name="Schneider M.P."/>
            <person name="Mello C."/>
            <person name="Vasconcelos A.T.R."/>
        </authorList>
    </citation>
    <scope>NUCLEOTIDE SEQUENCE</scope>
    <source>
        <tissue evidence="6">Muscle</tissue>
    </source>
</reference>
<dbReference type="InterPro" id="IPR051216">
    <property type="entry name" value="Teneurin"/>
</dbReference>
<evidence type="ECO:0000313" key="7">
    <source>
        <dbReference type="Proteomes" id="UP001145742"/>
    </source>
</evidence>
<feature type="compositionally biased region" description="Polar residues" evidence="4">
    <location>
        <begin position="225"/>
        <end position="242"/>
    </location>
</feature>
<organism evidence="6 7">
    <name type="scientific">Willisornis vidua</name>
    <name type="common">Xingu scale-backed antbird</name>
    <dbReference type="NCBI Taxonomy" id="1566151"/>
    <lineage>
        <taxon>Eukaryota</taxon>
        <taxon>Metazoa</taxon>
        <taxon>Chordata</taxon>
        <taxon>Craniata</taxon>
        <taxon>Vertebrata</taxon>
        <taxon>Euteleostomi</taxon>
        <taxon>Archelosauria</taxon>
        <taxon>Archosauria</taxon>
        <taxon>Dinosauria</taxon>
        <taxon>Saurischia</taxon>
        <taxon>Theropoda</taxon>
        <taxon>Coelurosauria</taxon>
        <taxon>Aves</taxon>
        <taxon>Neognathae</taxon>
        <taxon>Neoaves</taxon>
        <taxon>Telluraves</taxon>
        <taxon>Australaves</taxon>
        <taxon>Passeriformes</taxon>
        <taxon>Thamnophilidae</taxon>
        <taxon>Willisornis</taxon>
    </lineage>
</organism>
<evidence type="ECO:0000313" key="6">
    <source>
        <dbReference type="EMBL" id="KAJ7422848.1"/>
    </source>
</evidence>
<evidence type="ECO:0000256" key="4">
    <source>
        <dbReference type="SAM" id="MobiDB-lite"/>
    </source>
</evidence>
<proteinExistence type="predicted"/>
<keyword evidence="2" id="KW-0677">Repeat</keyword>
<sequence>MRFNKTKFWVLHFGHNNPHAALQDVSSVVGNWLRGKEQGGLADTEHEPEVCPGGQEGQWYPGLYQQLCGQQDKGNDGPSVLCTDKGAMDVKERKPYRSLTRRRDTERRYTSSSAESEDSKVPQKSYSSSETLKAYDQDSRLTYSNRVKDMVHQEADEFGRAGANFSLRELGLEDVTPTHGTLYRTDIGLPHCGYSISAGSDADTEADVVLSPEHPVRLWGRNTKSGRSSCLSSRANSNLTLTDTEHENTETAPPLKEPVNAKSDVVTTVIQTLVTRLRAPIYFGPTSYKEEYFPFCPILGIDHGQAG</sequence>
<evidence type="ECO:0000256" key="3">
    <source>
        <dbReference type="ARBA" id="ARBA00023157"/>
    </source>
</evidence>
<evidence type="ECO:0000256" key="2">
    <source>
        <dbReference type="ARBA" id="ARBA00022737"/>
    </source>
</evidence>
<dbReference type="PANTHER" id="PTHR11219">
    <property type="entry name" value="TENEURIN AND N-ACETYLGLUCOSAMINE-1-PHOSPHODIESTER ALPHA-N-ACETYLGLUCOSAMINIDASE"/>
    <property type="match status" value="1"/>
</dbReference>
<feature type="region of interest" description="Disordered" evidence="4">
    <location>
        <begin position="225"/>
        <end position="258"/>
    </location>
</feature>
<dbReference type="Proteomes" id="UP001145742">
    <property type="component" value="Unassembled WGS sequence"/>
</dbReference>
<feature type="compositionally biased region" description="Basic and acidic residues" evidence="4">
    <location>
        <begin position="92"/>
        <end position="109"/>
    </location>
</feature>
<comment type="caution">
    <text evidence="6">The sequence shown here is derived from an EMBL/GenBank/DDBJ whole genome shotgun (WGS) entry which is preliminary data.</text>
</comment>